<dbReference type="InterPro" id="IPR017871">
    <property type="entry name" value="ABC_transporter-like_CS"/>
</dbReference>
<accession>A0ABP3VZ95</accession>
<dbReference type="Pfam" id="PF00005">
    <property type="entry name" value="ABC_tran"/>
    <property type="match status" value="1"/>
</dbReference>
<feature type="domain" description="ABC transporter" evidence="5">
    <location>
        <begin position="5"/>
        <end position="233"/>
    </location>
</feature>
<evidence type="ECO:0000313" key="7">
    <source>
        <dbReference type="Proteomes" id="UP001501047"/>
    </source>
</evidence>
<dbReference type="PROSITE" id="PS50893">
    <property type="entry name" value="ABC_TRANSPORTER_2"/>
    <property type="match status" value="1"/>
</dbReference>
<dbReference type="EMBL" id="BAAACI010000006">
    <property type="protein sequence ID" value="GAA0773427.1"/>
    <property type="molecule type" value="Genomic_DNA"/>
</dbReference>
<proteinExistence type="inferred from homology"/>
<evidence type="ECO:0000256" key="3">
    <source>
        <dbReference type="ARBA" id="ARBA00022741"/>
    </source>
</evidence>
<evidence type="ECO:0000256" key="2">
    <source>
        <dbReference type="ARBA" id="ARBA00022448"/>
    </source>
</evidence>
<sequence length="314" mass="35337">MSKVLELKNVTKVMGNRKIVDSISFEINSGEIFGFLGPNGAGKTTTIKMITGLLKIDEGDILISNNDVKKNFEKALSQVGGIIENPEMYGYLTGRTNLEIYGRMHGNISKERIDEIIKLVKLENRIDDKVKKYSLGMRQRLGVAQALLHNPKLLILDEPTNGLDPMGIKELRDTLRDLAEKDGLAVLVSSHLLSEMELMCDRVGIIDNGKIIDMKTLKDIKKQDMKSLITYEVEVSNFNLARKIIENDYKKISEEITVDFKGNKILISCCRDEIANVNKALIMENILVYTITPINNTLEDEFMKITKGSKTQIV</sequence>
<reference evidence="7" key="1">
    <citation type="journal article" date="2019" name="Int. J. Syst. Evol. Microbiol.">
        <title>The Global Catalogue of Microorganisms (GCM) 10K type strain sequencing project: providing services to taxonomists for standard genome sequencing and annotation.</title>
        <authorList>
            <consortium name="The Broad Institute Genomics Platform"/>
            <consortium name="The Broad Institute Genome Sequencing Center for Infectious Disease"/>
            <person name="Wu L."/>
            <person name="Ma J."/>
        </authorList>
    </citation>
    <scope>NUCLEOTIDE SEQUENCE [LARGE SCALE GENOMIC DNA]</scope>
    <source>
        <strain evidence="7">JCM 1417</strain>
    </source>
</reference>
<dbReference type="Gene3D" id="3.40.50.300">
    <property type="entry name" value="P-loop containing nucleotide triphosphate hydrolases"/>
    <property type="match status" value="1"/>
</dbReference>
<dbReference type="InterPro" id="IPR003439">
    <property type="entry name" value="ABC_transporter-like_ATP-bd"/>
</dbReference>
<dbReference type="SUPFAM" id="SSF52540">
    <property type="entry name" value="P-loop containing nucleoside triphosphate hydrolases"/>
    <property type="match status" value="1"/>
</dbReference>
<dbReference type="GO" id="GO:0005524">
    <property type="term" value="F:ATP binding"/>
    <property type="evidence" value="ECO:0007669"/>
    <property type="project" value="UniProtKB-KW"/>
</dbReference>
<protein>
    <submittedName>
        <fullName evidence="6">ABC transporter ATP-binding protein</fullName>
    </submittedName>
</protein>
<evidence type="ECO:0000256" key="1">
    <source>
        <dbReference type="ARBA" id="ARBA00005417"/>
    </source>
</evidence>
<comment type="similarity">
    <text evidence="1">Belongs to the ABC transporter superfamily.</text>
</comment>
<keyword evidence="4 6" id="KW-0067">ATP-binding</keyword>
<dbReference type="Proteomes" id="UP001501047">
    <property type="component" value="Unassembled WGS sequence"/>
</dbReference>
<dbReference type="SMART" id="SM00382">
    <property type="entry name" value="AAA"/>
    <property type="match status" value="1"/>
</dbReference>
<dbReference type="PANTHER" id="PTHR43335:SF4">
    <property type="entry name" value="ABC TRANSPORTER, ATP-BINDING PROTEIN"/>
    <property type="match status" value="1"/>
</dbReference>
<evidence type="ECO:0000256" key="4">
    <source>
        <dbReference type="ARBA" id="ARBA00022840"/>
    </source>
</evidence>
<keyword evidence="2" id="KW-0813">Transport</keyword>
<keyword evidence="3" id="KW-0547">Nucleotide-binding</keyword>
<gene>
    <name evidence="6" type="ORF">GCM10008908_21620</name>
</gene>
<evidence type="ECO:0000259" key="5">
    <source>
        <dbReference type="PROSITE" id="PS50893"/>
    </source>
</evidence>
<dbReference type="InterPro" id="IPR027417">
    <property type="entry name" value="P-loop_NTPase"/>
</dbReference>
<dbReference type="PROSITE" id="PS00211">
    <property type="entry name" value="ABC_TRANSPORTER_1"/>
    <property type="match status" value="1"/>
</dbReference>
<dbReference type="InterPro" id="IPR003593">
    <property type="entry name" value="AAA+_ATPase"/>
</dbReference>
<dbReference type="PANTHER" id="PTHR43335">
    <property type="entry name" value="ABC TRANSPORTER, ATP-BINDING PROTEIN"/>
    <property type="match status" value="1"/>
</dbReference>
<keyword evidence="7" id="KW-1185">Reference proteome</keyword>
<dbReference type="RefSeq" id="WP_343826334.1">
    <property type="nucleotide sequence ID" value="NZ_BAAACI010000006.1"/>
</dbReference>
<evidence type="ECO:0000313" key="6">
    <source>
        <dbReference type="EMBL" id="GAA0773427.1"/>
    </source>
</evidence>
<comment type="caution">
    <text evidence="6">The sequence shown here is derived from an EMBL/GenBank/DDBJ whole genome shotgun (WGS) entry which is preliminary data.</text>
</comment>
<organism evidence="6 7">
    <name type="scientific">Clostridium subterminale</name>
    <dbReference type="NCBI Taxonomy" id="1550"/>
    <lineage>
        <taxon>Bacteria</taxon>
        <taxon>Bacillati</taxon>
        <taxon>Bacillota</taxon>
        <taxon>Clostridia</taxon>
        <taxon>Eubacteriales</taxon>
        <taxon>Clostridiaceae</taxon>
        <taxon>Clostridium</taxon>
    </lineage>
</organism>
<name>A0ABP3VZ95_CLOSU</name>